<keyword evidence="3 5" id="KW-1133">Transmembrane helix</keyword>
<evidence type="ECO:0000256" key="2">
    <source>
        <dbReference type="ARBA" id="ARBA00022692"/>
    </source>
</evidence>
<dbReference type="SUPFAM" id="SSF55486">
    <property type="entry name" value="Metalloproteases ('zincins'), catalytic domain"/>
    <property type="match status" value="1"/>
</dbReference>
<sequence length="295" mass="31540">MSFNDNITLDTSGVRSGGGHRGAAIGGGLGGFGLVAAVLFFLVTGQFPNLGSQVSAPVNQSETRDIAAECRTGADANNSDRCRMVAGKNSLDEFWKAQLAHEAGLRYHAPTLNLYSGQVATACGTGSNQVGPFYCPGDQTIYIDTTFFHQLKQFGAQNTSLAQLYILAHEWGHHIQNHTGDLQKIDHNSSGPTSSMVRSELQADCLAGVWMHHAATVKDPDTGVTFMKEPTPQQIRSALDAAAAVGDDRIYESAGMNANPDNFSHGSSAKRSEWLQRGLTKGTLAACNTWNVDRP</sequence>
<evidence type="ECO:0000313" key="6">
    <source>
        <dbReference type="EMBL" id="WFM84123.1"/>
    </source>
</evidence>
<evidence type="ECO:0000256" key="1">
    <source>
        <dbReference type="ARBA" id="ARBA00004167"/>
    </source>
</evidence>
<keyword evidence="2 5" id="KW-0812">Transmembrane</keyword>
<dbReference type="InterPro" id="IPR007343">
    <property type="entry name" value="Uncharacterised_pept_Zn_put"/>
</dbReference>
<evidence type="ECO:0000313" key="7">
    <source>
        <dbReference type="Proteomes" id="UP001215216"/>
    </source>
</evidence>
<feature type="transmembrane region" description="Helical" evidence="5">
    <location>
        <begin position="23"/>
        <end position="43"/>
    </location>
</feature>
<evidence type="ECO:0000256" key="4">
    <source>
        <dbReference type="ARBA" id="ARBA00023136"/>
    </source>
</evidence>
<keyword evidence="4 5" id="KW-0472">Membrane</keyword>
<dbReference type="RefSeq" id="WP_278013518.1">
    <property type="nucleotide sequence ID" value="NZ_CP121208.1"/>
</dbReference>
<comment type="subcellular location">
    <subcellularLocation>
        <location evidence="1">Membrane</location>
        <topology evidence="1">Single-pass membrane protein</topology>
    </subcellularLocation>
</comment>
<name>A0ABY8G091_9ACTO</name>
<reference evidence="6 7" key="1">
    <citation type="submission" date="2023-03" db="EMBL/GenBank/DDBJ databases">
        <title>Complete genome of Arcanobacterium canis strain DSM 25104 isolated in 2010 from a canine otitis externa in Germany.</title>
        <authorList>
            <person name="Borowiak M."/>
            <person name="Kreitlow A."/>
            <person name="Malorny B."/>
            <person name="Laemmler C."/>
            <person name="Prenger-Berninghoff E."/>
            <person name="Ploetz M."/>
            <person name="Abdulmawjood A."/>
        </authorList>
    </citation>
    <scope>NUCLEOTIDE SEQUENCE [LARGE SCALE GENOMIC DNA]</scope>
    <source>
        <strain evidence="6 7">DSM 25104</strain>
    </source>
</reference>
<dbReference type="Proteomes" id="UP001215216">
    <property type="component" value="Chromosome"/>
</dbReference>
<keyword evidence="7" id="KW-1185">Reference proteome</keyword>
<dbReference type="PANTHER" id="PTHR30168:SF0">
    <property type="entry name" value="INNER MEMBRANE PROTEIN"/>
    <property type="match status" value="1"/>
</dbReference>
<dbReference type="EMBL" id="CP121208">
    <property type="protein sequence ID" value="WFM84123.1"/>
    <property type="molecule type" value="Genomic_DNA"/>
</dbReference>
<accession>A0ABY8G091</accession>
<protein>
    <submittedName>
        <fullName evidence="6">Neutral zinc metallopeptidase</fullName>
    </submittedName>
</protein>
<evidence type="ECO:0000256" key="3">
    <source>
        <dbReference type="ARBA" id="ARBA00022989"/>
    </source>
</evidence>
<evidence type="ECO:0000256" key="5">
    <source>
        <dbReference type="SAM" id="Phobius"/>
    </source>
</evidence>
<organism evidence="6 7">
    <name type="scientific">Arcanobacterium canis</name>
    <dbReference type="NCBI Taxonomy" id="999183"/>
    <lineage>
        <taxon>Bacteria</taxon>
        <taxon>Bacillati</taxon>
        <taxon>Actinomycetota</taxon>
        <taxon>Actinomycetes</taxon>
        <taxon>Actinomycetales</taxon>
        <taxon>Actinomycetaceae</taxon>
        <taxon>Arcanobacterium</taxon>
    </lineage>
</organism>
<gene>
    <name evidence="6" type="ORF">P7079_03880</name>
</gene>
<proteinExistence type="predicted"/>
<dbReference type="Pfam" id="PF04228">
    <property type="entry name" value="Zn_peptidase"/>
    <property type="match status" value="1"/>
</dbReference>
<dbReference type="PANTHER" id="PTHR30168">
    <property type="entry name" value="PUTATIVE MEMBRANE PROTEIN YPFJ"/>
    <property type="match status" value="1"/>
</dbReference>